<keyword evidence="1" id="KW-0732">Signal</keyword>
<keyword evidence="3" id="KW-1185">Reference proteome</keyword>
<accession>A0A4S2H4H4</accession>
<evidence type="ECO:0008006" key="4">
    <source>
        <dbReference type="Google" id="ProtNLM"/>
    </source>
</evidence>
<comment type="caution">
    <text evidence="2">The sequence shown here is derived from an EMBL/GenBank/DDBJ whole genome shotgun (WGS) entry which is preliminary data.</text>
</comment>
<name>A0A4S2H4H4_9PROT</name>
<evidence type="ECO:0000313" key="3">
    <source>
        <dbReference type="Proteomes" id="UP000308054"/>
    </source>
</evidence>
<sequence length="121" mass="13524">MSAVIKGFLAGGLAMLGAACASPPAEAGQWHLVAPRCPDLVEDRHDRRIVWSRADLREDARDTRRVVCPASAYVYVPGPREHAVRRAWRHDAVVYLAPGGRYAVRDRNGRDLEVRLVFHID</sequence>
<gene>
    <name evidence="2" type="ORF">E5163_05175</name>
</gene>
<evidence type="ECO:0000256" key="1">
    <source>
        <dbReference type="SAM" id="SignalP"/>
    </source>
</evidence>
<protein>
    <recommendedName>
        <fullName evidence="4">Lipoprotein</fullName>
    </recommendedName>
</protein>
<evidence type="ECO:0000313" key="2">
    <source>
        <dbReference type="EMBL" id="TGY90514.1"/>
    </source>
</evidence>
<dbReference type="Proteomes" id="UP000308054">
    <property type="component" value="Unassembled WGS sequence"/>
</dbReference>
<dbReference type="AlphaFoldDB" id="A0A4S2H4H4"/>
<feature type="chain" id="PRO_5020883721" description="Lipoprotein" evidence="1">
    <location>
        <begin position="28"/>
        <end position="121"/>
    </location>
</feature>
<dbReference type="PROSITE" id="PS51257">
    <property type="entry name" value="PROKAR_LIPOPROTEIN"/>
    <property type="match status" value="1"/>
</dbReference>
<proteinExistence type="predicted"/>
<dbReference type="RefSeq" id="WP_135995012.1">
    <property type="nucleotide sequence ID" value="NZ_CP071057.1"/>
</dbReference>
<dbReference type="EMBL" id="SRXW01000001">
    <property type="protein sequence ID" value="TGY90514.1"/>
    <property type="molecule type" value="Genomic_DNA"/>
</dbReference>
<organism evidence="2 3">
    <name type="scientific">Marinicauda algicola</name>
    <dbReference type="NCBI Taxonomy" id="2029849"/>
    <lineage>
        <taxon>Bacteria</taxon>
        <taxon>Pseudomonadati</taxon>
        <taxon>Pseudomonadota</taxon>
        <taxon>Alphaproteobacteria</taxon>
        <taxon>Maricaulales</taxon>
        <taxon>Maricaulaceae</taxon>
        <taxon>Marinicauda</taxon>
    </lineage>
</organism>
<feature type="signal peptide" evidence="1">
    <location>
        <begin position="1"/>
        <end position="27"/>
    </location>
</feature>
<dbReference type="OrthoDB" id="7619985at2"/>
<reference evidence="2 3" key="1">
    <citation type="journal article" date="2017" name="Int. J. Syst. Evol. Microbiol.">
        <title>Marinicauda algicola sp. nov., isolated from a marine red alga Rhodosorus marinus.</title>
        <authorList>
            <person name="Jeong S.E."/>
            <person name="Jeon S.H."/>
            <person name="Chun B.H."/>
            <person name="Kim D.W."/>
            <person name="Jeon C.O."/>
        </authorList>
    </citation>
    <scope>NUCLEOTIDE SEQUENCE [LARGE SCALE GENOMIC DNA]</scope>
    <source>
        <strain evidence="2 3">JCM 31718</strain>
    </source>
</reference>